<evidence type="ECO:0000256" key="7">
    <source>
        <dbReference type="SAM" id="Phobius"/>
    </source>
</evidence>
<protein>
    <submittedName>
        <fullName evidence="8">Chromate transporter</fullName>
    </submittedName>
</protein>
<gene>
    <name evidence="8" type="ORF">VVD49_20775</name>
</gene>
<keyword evidence="9" id="KW-1185">Reference proteome</keyword>
<dbReference type="Pfam" id="PF02417">
    <property type="entry name" value="Chromate_transp"/>
    <property type="match status" value="1"/>
</dbReference>
<dbReference type="PANTHER" id="PTHR43663">
    <property type="entry name" value="CHROMATE TRANSPORT PROTEIN-RELATED"/>
    <property type="match status" value="1"/>
</dbReference>
<sequence>MPPSILELFLRFCLLSVMAVGGASAVLPEMHRQIVEVNGWISSAEFGTLYAITQAAPGPNVLIVSLIGWKLAGITGAIVSTIGMCGPTSLLAFGVGKLWDRFSHSPWRTAIERGLAPITIGLILGSGCLLVQTAGEGWAIYALAGASAFASYYSRQNPLWWLAIAAVLGMALF</sequence>
<evidence type="ECO:0000256" key="4">
    <source>
        <dbReference type="ARBA" id="ARBA00022692"/>
    </source>
</evidence>
<comment type="subcellular location">
    <subcellularLocation>
        <location evidence="1">Cell membrane</location>
        <topology evidence="1">Multi-pass membrane protein</topology>
    </subcellularLocation>
</comment>
<evidence type="ECO:0000313" key="9">
    <source>
        <dbReference type="Proteomes" id="UP001331561"/>
    </source>
</evidence>
<evidence type="ECO:0000256" key="5">
    <source>
        <dbReference type="ARBA" id="ARBA00022989"/>
    </source>
</evidence>
<keyword evidence="6 7" id="KW-0472">Membrane</keyword>
<organism evidence="8 9">
    <name type="scientific">Uliginosibacterium silvisoli</name>
    <dbReference type="NCBI Taxonomy" id="3114758"/>
    <lineage>
        <taxon>Bacteria</taxon>
        <taxon>Pseudomonadati</taxon>
        <taxon>Pseudomonadota</taxon>
        <taxon>Betaproteobacteria</taxon>
        <taxon>Rhodocyclales</taxon>
        <taxon>Zoogloeaceae</taxon>
        <taxon>Uliginosibacterium</taxon>
    </lineage>
</organism>
<evidence type="ECO:0000256" key="3">
    <source>
        <dbReference type="ARBA" id="ARBA00022475"/>
    </source>
</evidence>
<keyword evidence="3" id="KW-1003">Cell membrane</keyword>
<dbReference type="InterPro" id="IPR003370">
    <property type="entry name" value="Chromate_transpt"/>
</dbReference>
<accession>A0ABU6K9T1</accession>
<comment type="caution">
    <text evidence="8">The sequence shown here is derived from an EMBL/GenBank/DDBJ whole genome shotgun (WGS) entry which is preliminary data.</text>
</comment>
<comment type="similarity">
    <text evidence="2">Belongs to the chromate ion transporter (CHR) (TC 2.A.51) family.</text>
</comment>
<dbReference type="RefSeq" id="WP_327601157.1">
    <property type="nucleotide sequence ID" value="NZ_JAYXHS010000005.1"/>
</dbReference>
<keyword evidence="5 7" id="KW-1133">Transmembrane helix</keyword>
<feature type="transmembrane region" description="Helical" evidence="7">
    <location>
        <begin position="114"/>
        <end position="132"/>
    </location>
</feature>
<evidence type="ECO:0000256" key="6">
    <source>
        <dbReference type="ARBA" id="ARBA00023136"/>
    </source>
</evidence>
<dbReference type="InterPro" id="IPR052518">
    <property type="entry name" value="CHR_Transporter"/>
</dbReference>
<name>A0ABU6K9T1_9RHOO</name>
<evidence type="ECO:0000313" key="8">
    <source>
        <dbReference type="EMBL" id="MEC5388181.1"/>
    </source>
</evidence>
<feature type="transmembrane region" description="Helical" evidence="7">
    <location>
        <begin position="138"/>
        <end position="154"/>
    </location>
</feature>
<evidence type="ECO:0000256" key="2">
    <source>
        <dbReference type="ARBA" id="ARBA00005262"/>
    </source>
</evidence>
<dbReference type="EMBL" id="JAYXHS010000005">
    <property type="protein sequence ID" value="MEC5388181.1"/>
    <property type="molecule type" value="Genomic_DNA"/>
</dbReference>
<dbReference type="PANTHER" id="PTHR43663:SF1">
    <property type="entry name" value="CHROMATE TRANSPORTER"/>
    <property type="match status" value="1"/>
</dbReference>
<reference evidence="8 9" key="1">
    <citation type="submission" date="2024-01" db="EMBL/GenBank/DDBJ databases">
        <title>Uliginosibacterium soil sp. nov.</title>
        <authorList>
            <person name="Lv Y."/>
        </authorList>
    </citation>
    <scope>NUCLEOTIDE SEQUENCE [LARGE SCALE GENOMIC DNA]</scope>
    <source>
        <strain evidence="8 9">H3</strain>
    </source>
</reference>
<feature type="transmembrane region" description="Helical" evidence="7">
    <location>
        <begin position="71"/>
        <end position="93"/>
    </location>
</feature>
<dbReference type="Proteomes" id="UP001331561">
    <property type="component" value="Unassembled WGS sequence"/>
</dbReference>
<evidence type="ECO:0000256" key="1">
    <source>
        <dbReference type="ARBA" id="ARBA00004651"/>
    </source>
</evidence>
<proteinExistence type="inferred from homology"/>
<keyword evidence="4 7" id="KW-0812">Transmembrane</keyword>